<name>A0A382KUU4_9ZZZZ</name>
<gene>
    <name evidence="1" type="ORF">METZ01_LOCUS280179</name>
</gene>
<dbReference type="EMBL" id="UINC01082501">
    <property type="protein sequence ID" value="SVC27325.1"/>
    <property type="molecule type" value="Genomic_DNA"/>
</dbReference>
<reference evidence="1" key="1">
    <citation type="submission" date="2018-05" db="EMBL/GenBank/DDBJ databases">
        <authorList>
            <person name="Lanie J.A."/>
            <person name="Ng W.-L."/>
            <person name="Kazmierczak K.M."/>
            <person name="Andrzejewski T.M."/>
            <person name="Davidsen T.M."/>
            <person name="Wayne K.J."/>
            <person name="Tettelin H."/>
            <person name="Glass J.I."/>
            <person name="Rusch D."/>
            <person name="Podicherti R."/>
            <person name="Tsui H.-C.T."/>
            <person name="Winkler M.E."/>
        </authorList>
    </citation>
    <scope>NUCLEOTIDE SEQUENCE</scope>
</reference>
<feature type="non-terminal residue" evidence="1">
    <location>
        <position position="1"/>
    </location>
</feature>
<proteinExistence type="predicted"/>
<dbReference type="AlphaFoldDB" id="A0A382KUU4"/>
<organism evidence="1">
    <name type="scientific">marine metagenome</name>
    <dbReference type="NCBI Taxonomy" id="408172"/>
    <lineage>
        <taxon>unclassified sequences</taxon>
        <taxon>metagenomes</taxon>
        <taxon>ecological metagenomes</taxon>
    </lineage>
</organism>
<sequence length="119" mass="13781">YSTTEIEKIDKKIQNDIDKYVDPAAVEIIKELKESVKLWLSASIIIGDNRFDNEEQEQFEKSFGKAKLEKLKVFISNPNAKMNVAKKLEVSIQNLSQEMPSRIDDEMESLEKEVRANFK</sequence>
<protein>
    <submittedName>
        <fullName evidence="1">Uncharacterized protein</fullName>
    </submittedName>
</protein>
<accession>A0A382KUU4</accession>
<evidence type="ECO:0000313" key="1">
    <source>
        <dbReference type="EMBL" id="SVC27325.1"/>
    </source>
</evidence>